<dbReference type="Gene3D" id="3.40.50.10810">
    <property type="entry name" value="Tandem AAA-ATPase domain"/>
    <property type="match status" value="1"/>
</dbReference>
<dbReference type="Proteomes" id="UP000001514">
    <property type="component" value="Unassembled WGS sequence"/>
</dbReference>
<evidence type="ECO:0000259" key="8">
    <source>
        <dbReference type="PROSITE" id="PS51050"/>
    </source>
</evidence>
<dbReference type="Pfam" id="PF00271">
    <property type="entry name" value="Helicase_C"/>
    <property type="match status" value="1"/>
</dbReference>
<evidence type="ECO:0000256" key="1">
    <source>
        <dbReference type="ARBA" id="ARBA00022723"/>
    </source>
</evidence>
<dbReference type="CDD" id="cd18793">
    <property type="entry name" value="SF2_C_SNF"/>
    <property type="match status" value="1"/>
</dbReference>
<dbReference type="SMART" id="SM00490">
    <property type="entry name" value="HELICc"/>
    <property type="match status" value="1"/>
</dbReference>
<gene>
    <name evidence="11" type="ORF">SELMODRAFT_155610</name>
</gene>
<dbReference type="Pfam" id="PF07496">
    <property type="entry name" value="zf-CW"/>
    <property type="match status" value="1"/>
</dbReference>
<dbReference type="EMBL" id="GL377621">
    <property type="protein sequence ID" value="EFJ15867.1"/>
    <property type="molecule type" value="Genomic_DNA"/>
</dbReference>
<dbReference type="Pfam" id="PF12937">
    <property type="entry name" value="F-box-like"/>
    <property type="match status" value="1"/>
</dbReference>
<dbReference type="InterPro" id="IPR001810">
    <property type="entry name" value="F-box_dom"/>
</dbReference>
<evidence type="ECO:0000259" key="7">
    <source>
        <dbReference type="PROSITE" id="PS50181"/>
    </source>
</evidence>
<feature type="domain" description="CW-type" evidence="8">
    <location>
        <begin position="371"/>
        <end position="423"/>
    </location>
</feature>
<dbReference type="GO" id="GO:0005524">
    <property type="term" value="F:ATP binding"/>
    <property type="evidence" value="ECO:0007669"/>
    <property type="project" value="UniProtKB-KW"/>
</dbReference>
<evidence type="ECO:0000256" key="6">
    <source>
        <dbReference type="ARBA" id="ARBA00022840"/>
    </source>
</evidence>
<dbReference type="Gene3D" id="3.30.40.100">
    <property type="match status" value="1"/>
</dbReference>
<dbReference type="InterPro" id="IPR038718">
    <property type="entry name" value="SNF2-like_sf"/>
</dbReference>
<dbReference type="InterPro" id="IPR027417">
    <property type="entry name" value="P-loop_NTPase"/>
</dbReference>
<reference evidence="11 12" key="1">
    <citation type="journal article" date="2011" name="Science">
        <title>The Selaginella genome identifies genetic changes associated with the evolution of vascular plants.</title>
        <authorList>
            <person name="Banks J.A."/>
            <person name="Nishiyama T."/>
            <person name="Hasebe M."/>
            <person name="Bowman J.L."/>
            <person name="Gribskov M."/>
            <person name="dePamphilis C."/>
            <person name="Albert V.A."/>
            <person name="Aono N."/>
            <person name="Aoyama T."/>
            <person name="Ambrose B.A."/>
            <person name="Ashton N.W."/>
            <person name="Axtell M.J."/>
            <person name="Barker E."/>
            <person name="Barker M.S."/>
            <person name="Bennetzen J.L."/>
            <person name="Bonawitz N.D."/>
            <person name="Chapple C."/>
            <person name="Cheng C."/>
            <person name="Correa L.G."/>
            <person name="Dacre M."/>
            <person name="DeBarry J."/>
            <person name="Dreyer I."/>
            <person name="Elias M."/>
            <person name="Engstrom E.M."/>
            <person name="Estelle M."/>
            <person name="Feng L."/>
            <person name="Finet C."/>
            <person name="Floyd S.K."/>
            <person name="Frommer W.B."/>
            <person name="Fujita T."/>
            <person name="Gramzow L."/>
            <person name="Gutensohn M."/>
            <person name="Harholt J."/>
            <person name="Hattori M."/>
            <person name="Heyl A."/>
            <person name="Hirai T."/>
            <person name="Hiwatashi Y."/>
            <person name="Ishikawa M."/>
            <person name="Iwata M."/>
            <person name="Karol K.G."/>
            <person name="Koehler B."/>
            <person name="Kolukisaoglu U."/>
            <person name="Kubo M."/>
            <person name="Kurata T."/>
            <person name="Lalonde S."/>
            <person name="Li K."/>
            <person name="Li Y."/>
            <person name="Litt A."/>
            <person name="Lyons E."/>
            <person name="Manning G."/>
            <person name="Maruyama T."/>
            <person name="Michael T.P."/>
            <person name="Mikami K."/>
            <person name="Miyazaki S."/>
            <person name="Morinaga S."/>
            <person name="Murata T."/>
            <person name="Mueller-Roeber B."/>
            <person name="Nelson D.R."/>
            <person name="Obara M."/>
            <person name="Oguri Y."/>
            <person name="Olmstead R.G."/>
            <person name="Onodera N."/>
            <person name="Petersen B.L."/>
            <person name="Pils B."/>
            <person name="Prigge M."/>
            <person name="Rensing S.A."/>
            <person name="Riano-Pachon D.M."/>
            <person name="Roberts A.W."/>
            <person name="Sato Y."/>
            <person name="Scheller H.V."/>
            <person name="Schulz B."/>
            <person name="Schulz C."/>
            <person name="Shakirov E.V."/>
            <person name="Shibagaki N."/>
            <person name="Shinohara N."/>
            <person name="Shippen D.E."/>
            <person name="Soerensen I."/>
            <person name="Sotooka R."/>
            <person name="Sugimoto N."/>
            <person name="Sugita M."/>
            <person name="Sumikawa N."/>
            <person name="Tanurdzic M."/>
            <person name="Theissen G."/>
            <person name="Ulvskov P."/>
            <person name="Wakazuki S."/>
            <person name="Weng J.K."/>
            <person name="Willats W.W."/>
            <person name="Wipf D."/>
            <person name="Wolf P.G."/>
            <person name="Yang L."/>
            <person name="Zimmer A.D."/>
            <person name="Zhu Q."/>
            <person name="Mitros T."/>
            <person name="Hellsten U."/>
            <person name="Loque D."/>
            <person name="Otillar R."/>
            <person name="Salamov A."/>
            <person name="Schmutz J."/>
            <person name="Shapiro H."/>
            <person name="Lindquist E."/>
            <person name="Lucas S."/>
            <person name="Rokhsar D."/>
            <person name="Grigoriev I.V."/>
        </authorList>
    </citation>
    <scope>NUCLEOTIDE SEQUENCE [LARGE SCALE GENOMIC DNA]</scope>
</reference>
<dbReference type="GO" id="GO:0016787">
    <property type="term" value="F:hydrolase activity"/>
    <property type="evidence" value="ECO:0007669"/>
    <property type="project" value="UniProtKB-KW"/>
</dbReference>
<feature type="domain" description="Helicase ATP-binding" evidence="9">
    <location>
        <begin position="562"/>
        <end position="694"/>
    </location>
</feature>
<evidence type="ECO:0000259" key="10">
    <source>
        <dbReference type="PROSITE" id="PS51194"/>
    </source>
</evidence>
<keyword evidence="5" id="KW-0862">Zinc</keyword>
<dbReference type="HOGENOM" id="CLU_006077_0_0_1"/>
<dbReference type="PANTHER" id="PTHR45626:SF14">
    <property type="entry name" value="ATP-DEPENDENT DNA HELICASE (EUROFUNG)"/>
    <property type="match status" value="1"/>
</dbReference>
<evidence type="ECO:0000313" key="12">
    <source>
        <dbReference type="Proteomes" id="UP000001514"/>
    </source>
</evidence>
<evidence type="ECO:0000259" key="9">
    <source>
        <dbReference type="PROSITE" id="PS51192"/>
    </source>
</evidence>
<dbReference type="eggNOG" id="KOG1001">
    <property type="taxonomic scope" value="Eukaryota"/>
</dbReference>
<dbReference type="FunCoup" id="D8SIG9">
    <property type="interactions" value="139"/>
</dbReference>
<dbReference type="InterPro" id="IPR017907">
    <property type="entry name" value="Znf_RING_CS"/>
</dbReference>
<dbReference type="InterPro" id="IPR050628">
    <property type="entry name" value="SNF2_RAD54_helicase_TF"/>
</dbReference>
<dbReference type="PROSITE" id="PS50181">
    <property type="entry name" value="FBOX"/>
    <property type="match status" value="1"/>
</dbReference>
<keyword evidence="4" id="KW-0378">Hydrolase</keyword>
<name>D8SIG9_SELML</name>
<dbReference type="InParanoid" id="D8SIG9"/>
<dbReference type="STRING" id="88036.D8SIG9"/>
<evidence type="ECO:0000256" key="2">
    <source>
        <dbReference type="ARBA" id="ARBA00022741"/>
    </source>
</evidence>
<keyword evidence="6" id="KW-0067">ATP-binding</keyword>
<keyword evidence="1" id="KW-0479">Metal-binding</keyword>
<evidence type="ECO:0000313" key="11">
    <source>
        <dbReference type="EMBL" id="EFJ15867.1"/>
    </source>
</evidence>
<dbReference type="GO" id="GO:0005634">
    <property type="term" value="C:nucleus"/>
    <property type="evidence" value="ECO:0000318"/>
    <property type="project" value="GO_Central"/>
</dbReference>
<dbReference type="OrthoDB" id="448448at2759"/>
<keyword evidence="2" id="KW-0547">Nucleotide-binding</keyword>
<dbReference type="CDD" id="cd18008">
    <property type="entry name" value="DEXDc_SHPRH-like"/>
    <property type="match status" value="1"/>
</dbReference>
<feature type="domain" description="Helicase C-terminal" evidence="10">
    <location>
        <begin position="952"/>
        <end position="1103"/>
    </location>
</feature>
<evidence type="ECO:0000256" key="5">
    <source>
        <dbReference type="ARBA" id="ARBA00022833"/>
    </source>
</evidence>
<evidence type="ECO:0000256" key="3">
    <source>
        <dbReference type="ARBA" id="ARBA00022771"/>
    </source>
</evidence>
<protein>
    <recommendedName>
        <fullName evidence="13">SNF2 family DNA-dependent ATPase</fullName>
    </recommendedName>
</protein>
<dbReference type="PROSITE" id="PS51192">
    <property type="entry name" value="HELICASE_ATP_BIND_1"/>
    <property type="match status" value="1"/>
</dbReference>
<dbReference type="InterPro" id="IPR001650">
    <property type="entry name" value="Helicase_C-like"/>
</dbReference>
<accession>D8SIG9</accession>
<dbReference type="PANTHER" id="PTHR45626">
    <property type="entry name" value="TRANSCRIPTION TERMINATION FACTOR 2-RELATED"/>
    <property type="match status" value="1"/>
</dbReference>
<dbReference type="AlphaFoldDB" id="D8SIG9"/>
<dbReference type="InterPro" id="IPR049730">
    <property type="entry name" value="SNF2/RAD54-like_C"/>
</dbReference>
<dbReference type="PROSITE" id="PS51194">
    <property type="entry name" value="HELICASE_CTER"/>
    <property type="match status" value="1"/>
</dbReference>
<dbReference type="PROSITE" id="PS00518">
    <property type="entry name" value="ZF_RING_1"/>
    <property type="match status" value="1"/>
</dbReference>
<dbReference type="OMA" id="IKYAGMY"/>
<proteinExistence type="predicted"/>
<dbReference type="SUPFAM" id="SSF52540">
    <property type="entry name" value="P-loop containing nucleoside triphosphate hydrolases"/>
    <property type="match status" value="3"/>
</dbReference>
<dbReference type="InterPro" id="IPR011124">
    <property type="entry name" value="Znf_CW"/>
</dbReference>
<dbReference type="Gene3D" id="3.40.50.300">
    <property type="entry name" value="P-loop containing nucleotide triphosphate hydrolases"/>
    <property type="match status" value="1"/>
</dbReference>
<dbReference type="SMART" id="SM00487">
    <property type="entry name" value="DEXDc"/>
    <property type="match status" value="1"/>
</dbReference>
<dbReference type="CDD" id="cd09917">
    <property type="entry name" value="F-box_SF"/>
    <property type="match status" value="1"/>
</dbReference>
<dbReference type="InterPro" id="IPR014001">
    <property type="entry name" value="Helicase_ATP-bd"/>
</dbReference>
<dbReference type="Pfam" id="PF00176">
    <property type="entry name" value="SNF2-rel_dom"/>
    <property type="match status" value="1"/>
</dbReference>
<dbReference type="InterPro" id="IPR000330">
    <property type="entry name" value="SNF2_N"/>
</dbReference>
<organism evidence="12">
    <name type="scientific">Selaginella moellendorffii</name>
    <name type="common">Spikemoss</name>
    <dbReference type="NCBI Taxonomy" id="88036"/>
    <lineage>
        <taxon>Eukaryota</taxon>
        <taxon>Viridiplantae</taxon>
        <taxon>Streptophyta</taxon>
        <taxon>Embryophyta</taxon>
        <taxon>Tracheophyta</taxon>
        <taxon>Lycopodiopsida</taxon>
        <taxon>Selaginellales</taxon>
        <taxon>Selaginellaceae</taxon>
        <taxon>Selaginella</taxon>
    </lineage>
</organism>
<dbReference type="Gramene" id="EFJ15867">
    <property type="protein sequence ID" value="EFJ15867"/>
    <property type="gene ID" value="SELMODRAFT_155610"/>
</dbReference>
<dbReference type="SMART" id="SM00256">
    <property type="entry name" value="FBOX"/>
    <property type="match status" value="1"/>
</dbReference>
<dbReference type="Gene3D" id="1.20.1280.50">
    <property type="match status" value="1"/>
</dbReference>
<keyword evidence="3" id="KW-0863">Zinc-finger</keyword>
<dbReference type="KEGG" id="smo:SELMODRAFT_155610"/>
<feature type="domain" description="F-box" evidence="7">
    <location>
        <begin position="135"/>
        <end position="171"/>
    </location>
</feature>
<dbReference type="PROSITE" id="PS51050">
    <property type="entry name" value="ZF_CW"/>
    <property type="match status" value="1"/>
</dbReference>
<dbReference type="GO" id="GO:0008270">
    <property type="term" value="F:zinc ion binding"/>
    <property type="evidence" value="ECO:0007669"/>
    <property type="project" value="UniProtKB-KW"/>
</dbReference>
<evidence type="ECO:0000256" key="4">
    <source>
        <dbReference type="ARBA" id="ARBA00022801"/>
    </source>
</evidence>
<keyword evidence="12" id="KW-1185">Reference proteome</keyword>
<dbReference type="GO" id="GO:0006281">
    <property type="term" value="P:DNA repair"/>
    <property type="evidence" value="ECO:0000318"/>
    <property type="project" value="GO_Central"/>
</dbReference>
<evidence type="ECO:0008006" key="13">
    <source>
        <dbReference type="Google" id="ProtNLM"/>
    </source>
</evidence>
<sequence>MNGLKFRGRVVKVVEKGAVVRAVVLIDVFFPLRHFITLSSWKGGSASAFAMGHLSCDWSRRKELEASSSSIDDGDVWNLSECHVVGCSLHSSVSTSVKNTRFSLHEIFNSLSAGDAGRRFVGTSLVCACDEDRRCSGLWDLPDEILTSVFSRLLPRDLLSIAAVCRHTRELTRFIVPCMNLRLFPHQNAAVQWMLHRETNPQRFRNPIHKDLQTEDGFHLFLNSVTGEISIEMPELSDFRGGLFCDEPGLGKTITALSLVLKSQGIFPSPPPGAEVCWSSSLSGEKIGYYEATSGTQRMSLLKRCMAMKGRRYQLGAETPSEFGKRKAAADDSILEPLRIRRKLLDSYGDGSDEAGVGDIGAAAAVSQQPEVADDVWVQCDGCKKWRKLANGCGSPKDGSAWFCKMNRNPQYQSCSAPEESWDRKDSISHLEGFHRKGSEPGLERNVSFFFSILKDRAALLNSEAKKALNWLADLRSLELTKMASSGIPVPQHLRMVSVTGRTDHEYEEFFLAFGLVPKQDKKKVPKWQYPEGLTGFHLDTLALKCALAKPVEEVTRVYLSKATLIVVPSNLVEHWKTQIQRHTSEKQLRVYACLDSKNTPTSHSLAWDYDIVITTFNRLSIEWNSRESSLLMQIHWFRIILDEGHTLGASFSLTNKLQMAVNMRASCRWVLTGTPTPDTPYSQLVNLHPMLRFLHDELYGSQIKLWDAAVLRPFEAHLEEGRLRLVDFLRRCMISARKADLSSIPPCVRKVKLVEFTDNHAASYNELVETVRRNLLMADWNDPDHVESLLNPKQWKLKNTTLRNVRLSCCVAGHIKVRNANQDIQETMEMLVQDGMDPTSDQYGFIKGSLLLGGNCFRCGEWCRLPILTPCLHFLCLSCVSLDCERCILPECGKPYQMQTPKARPENPNPKWPVPQDLIELQPSYIQEDWHSEWQATSSSKVSYLVERLRGLQQENGKLPEKAIVFSQFLEHISAIEMQLTKGGIEHAGMYSPMPAASKMKSLRTFQENPKCVVLLMDSSSALGLDLSFVTHVFLMEPIWDRSIEEQVVSRAHRMGATRPVLVETLAMAGTIEEQMLGFLQRCSDPSRGHHDPAELQYLTRLAFVRKHAATNA</sequence>
<dbReference type="GO" id="GO:0008094">
    <property type="term" value="F:ATP-dependent activity, acting on DNA"/>
    <property type="evidence" value="ECO:0000318"/>
    <property type="project" value="GO_Central"/>
</dbReference>